<dbReference type="PANTHER" id="PTHR24201">
    <property type="entry name" value="ANK_REP_REGION DOMAIN-CONTAINING PROTEIN"/>
    <property type="match status" value="1"/>
</dbReference>
<dbReference type="Gene3D" id="1.25.40.20">
    <property type="entry name" value="Ankyrin repeat-containing domain"/>
    <property type="match status" value="1"/>
</dbReference>
<evidence type="ECO:0000313" key="4">
    <source>
        <dbReference type="EMBL" id="MBF8645307.1"/>
    </source>
</evidence>
<proteinExistence type="predicted"/>
<gene>
    <name evidence="4" type="ORF">IRZ77_06970</name>
</gene>
<dbReference type="SUPFAM" id="SSF48403">
    <property type="entry name" value="Ankyrin repeat"/>
    <property type="match status" value="1"/>
</dbReference>
<evidence type="ECO:0000256" key="3">
    <source>
        <dbReference type="PROSITE-ProRule" id="PRU00023"/>
    </source>
</evidence>
<dbReference type="RefSeq" id="WP_196173165.1">
    <property type="nucleotide sequence ID" value="NZ_JADLJR010000007.1"/>
</dbReference>
<dbReference type="InterPro" id="IPR036770">
    <property type="entry name" value="Ankyrin_rpt-contain_sf"/>
</dbReference>
<dbReference type="InterPro" id="IPR002110">
    <property type="entry name" value="Ankyrin_rpt"/>
</dbReference>
<evidence type="ECO:0000313" key="5">
    <source>
        <dbReference type="Proteomes" id="UP000639294"/>
    </source>
</evidence>
<evidence type="ECO:0000256" key="2">
    <source>
        <dbReference type="ARBA" id="ARBA00023043"/>
    </source>
</evidence>
<evidence type="ECO:0000256" key="1">
    <source>
        <dbReference type="ARBA" id="ARBA00022737"/>
    </source>
</evidence>
<reference evidence="4 5" key="1">
    <citation type="submission" date="2020-10" db="EMBL/GenBank/DDBJ databases">
        <title>Genome sequences of Pseudomonas isolates.</title>
        <authorList>
            <person name="Wessels L."/>
            <person name="Reich F."/>
            <person name="Hammerl J."/>
        </authorList>
    </citation>
    <scope>NUCLEOTIDE SEQUENCE [LARGE SCALE GENOMIC DNA]</scope>
    <source>
        <strain evidence="4 5">20-MO00628-0</strain>
    </source>
</reference>
<dbReference type="Pfam" id="PF12796">
    <property type="entry name" value="Ank_2"/>
    <property type="match status" value="1"/>
</dbReference>
<protein>
    <submittedName>
        <fullName evidence="4">Ankyrin repeat domain-containing protein</fullName>
    </submittedName>
</protein>
<accession>A0ABS0FY68</accession>
<keyword evidence="5" id="KW-1185">Reference proteome</keyword>
<dbReference type="InterPro" id="IPR050776">
    <property type="entry name" value="Ank_Repeat/CDKN_Inhibitor"/>
</dbReference>
<organism evidence="4 5">
    <name type="scientific">Pseudomonas pudica</name>
    <dbReference type="NCBI Taxonomy" id="272772"/>
    <lineage>
        <taxon>Bacteria</taxon>
        <taxon>Pseudomonadati</taxon>
        <taxon>Pseudomonadota</taxon>
        <taxon>Gammaproteobacteria</taxon>
        <taxon>Pseudomonadales</taxon>
        <taxon>Pseudomonadaceae</taxon>
        <taxon>Pseudomonas</taxon>
    </lineage>
</organism>
<keyword evidence="1" id="KW-0677">Repeat</keyword>
<keyword evidence="2 3" id="KW-0040">ANK repeat</keyword>
<sequence>MTYSTTVITLLEQALAPTGYCSHDMQAHGMGDWHVCVLLDCIAPLSQLNPQALNDRDYAGHTPLDIAYRLNRTALIGPLQALGAEGDKAILEYKGVGAFIENDKYVHLPAKQGKLKTLEKRHAEGGCLNSRDGEGNTPVHWLAANGHFKATKYFSEKHFMFGVDIDAKNNDGNTPRNLAILAGHQDIAEQLLTWEIDNYITSVRIRHKVSAGLKEMLPRYKDR</sequence>
<comment type="caution">
    <text evidence="4">The sequence shown here is derived from an EMBL/GenBank/DDBJ whole genome shotgun (WGS) entry which is preliminary data.</text>
</comment>
<name>A0ABS0FY68_9PSED</name>
<dbReference type="PROSITE" id="PS50088">
    <property type="entry name" value="ANK_REPEAT"/>
    <property type="match status" value="1"/>
</dbReference>
<dbReference type="EMBL" id="JADLJS010000006">
    <property type="protein sequence ID" value="MBF8645307.1"/>
    <property type="molecule type" value="Genomic_DNA"/>
</dbReference>
<dbReference type="PANTHER" id="PTHR24201:SF15">
    <property type="entry name" value="ANKYRIN REPEAT DOMAIN-CONTAINING PROTEIN 66"/>
    <property type="match status" value="1"/>
</dbReference>
<feature type="repeat" description="ANK" evidence="3">
    <location>
        <begin position="134"/>
        <end position="170"/>
    </location>
</feature>
<dbReference type="Proteomes" id="UP000639294">
    <property type="component" value="Unassembled WGS sequence"/>
</dbReference>